<reference evidence="2 3" key="1">
    <citation type="submission" date="2014-09" db="EMBL/GenBank/DDBJ databases">
        <authorList>
            <person name="Ellenberger Sabrina"/>
        </authorList>
    </citation>
    <scope>NUCLEOTIDE SEQUENCE [LARGE SCALE GENOMIC DNA]</scope>
    <source>
        <strain evidence="2 3">CBS 412.66</strain>
    </source>
</reference>
<evidence type="ECO:0000313" key="3">
    <source>
        <dbReference type="Proteomes" id="UP000054107"/>
    </source>
</evidence>
<evidence type="ECO:0000256" key="1">
    <source>
        <dbReference type="SAM" id="MobiDB-lite"/>
    </source>
</evidence>
<sequence length="120" mass="12565">MPSRWTDHCLLTVDLLPATASIGPGSWWFNPTLLADKEFLALLNATVSLFLSDAAGVRSGGSRTQGVNTSQGGSGDPEGTVARWESFKVTQVLCAKGVRTGNASIVSQTERVSPVAGDSE</sequence>
<dbReference type="AlphaFoldDB" id="A0A0B7N6J8"/>
<protein>
    <submittedName>
        <fullName evidence="2">Uncharacterized protein</fullName>
    </submittedName>
</protein>
<dbReference type="OrthoDB" id="2282763at2759"/>
<proteinExistence type="predicted"/>
<accession>A0A0B7N6J8</accession>
<name>A0A0B7N6J8_9FUNG</name>
<gene>
    <name evidence="2" type="primary">PARPA_07060.1 scaffold 25231</name>
</gene>
<feature type="region of interest" description="Disordered" evidence="1">
    <location>
        <begin position="56"/>
        <end position="80"/>
    </location>
</feature>
<dbReference type="EMBL" id="LN728865">
    <property type="protein sequence ID" value="CEP13037.1"/>
    <property type="molecule type" value="Genomic_DNA"/>
</dbReference>
<evidence type="ECO:0000313" key="2">
    <source>
        <dbReference type="EMBL" id="CEP13037.1"/>
    </source>
</evidence>
<keyword evidence="3" id="KW-1185">Reference proteome</keyword>
<dbReference type="Proteomes" id="UP000054107">
    <property type="component" value="Unassembled WGS sequence"/>
</dbReference>
<organism evidence="2 3">
    <name type="scientific">Parasitella parasitica</name>
    <dbReference type="NCBI Taxonomy" id="35722"/>
    <lineage>
        <taxon>Eukaryota</taxon>
        <taxon>Fungi</taxon>
        <taxon>Fungi incertae sedis</taxon>
        <taxon>Mucoromycota</taxon>
        <taxon>Mucoromycotina</taxon>
        <taxon>Mucoromycetes</taxon>
        <taxon>Mucorales</taxon>
        <taxon>Mucorineae</taxon>
        <taxon>Mucoraceae</taxon>
        <taxon>Parasitella</taxon>
    </lineage>
</organism>
<feature type="compositionally biased region" description="Polar residues" evidence="1">
    <location>
        <begin position="61"/>
        <end position="71"/>
    </location>
</feature>